<organism evidence="2 3">
    <name type="scientific">Fusobacterium varium ATCC 27725</name>
    <dbReference type="NCBI Taxonomy" id="469618"/>
    <lineage>
        <taxon>Bacteria</taxon>
        <taxon>Fusobacteriati</taxon>
        <taxon>Fusobacteriota</taxon>
        <taxon>Fusobacteriia</taxon>
        <taxon>Fusobacteriales</taxon>
        <taxon>Fusobacteriaceae</taxon>
        <taxon>Fusobacterium</taxon>
    </lineage>
</organism>
<gene>
    <name evidence="2" type="ORF">C4N18_06895</name>
</gene>
<evidence type="ECO:0000256" key="1">
    <source>
        <dbReference type="SAM" id="Phobius"/>
    </source>
</evidence>
<feature type="transmembrane region" description="Helical" evidence="1">
    <location>
        <begin position="139"/>
        <end position="157"/>
    </location>
</feature>
<dbReference type="RefSeq" id="WP_005949954.1">
    <property type="nucleotide sequence ID" value="NZ_CP028103.1"/>
</dbReference>
<feature type="transmembrane region" description="Helical" evidence="1">
    <location>
        <begin position="114"/>
        <end position="133"/>
    </location>
</feature>
<proteinExistence type="predicted"/>
<reference evidence="3" key="1">
    <citation type="journal article" date="2018" name="MSphere">
        <title>Fusobacterium Genomics Using MinION and Illumina Sequencing Enables Genome Completion and Correction.</title>
        <authorList>
            <person name="Todd S.M."/>
            <person name="Settlage R.E."/>
            <person name="Lahmers K.K."/>
            <person name="Slade D.J."/>
        </authorList>
    </citation>
    <scope>NUCLEOTIDE SEQUENCE [LARGE SCALE GENOMIC DNA]</scope>
    <source>
        <strain evidence="3">ATCC 27725</strain>
    </source>
</reference>
<keyword evidence="1" id="KW-0812">Transmembrane</keyword>
<keyword evidence="3" id="KW-1185">Reference proteome</keyword>
<name>A0ABM6U3Q3_FUSVA</name>
<dbReference type="PANTHER" id="PTHR32502">
    <property type="entry name" value="N-ACETYLGALACTOSAMINE PERMEASE II COMPONENT-RELATED"/>
    <property type="match status" value="1"/>
</dbReference>
<feature type="transmembrane region" description="Helical" evidence="1">
    <location>
        <begin position="247"/>
        <end position="266"/>
    </location>
</feature>
<evidence type="ECO:0000313" key="3">
    <source>
        <dbReference type="Proteomes" id="UP000241238"/>
    </source>
</evidence>
<dbReference type="InterPro" id="IPR050303">
    <property type="entry name" value="GatZ_KbaZ_carbometab"/>
</dbReference>
<dbReference type="Proteomes" id="UP000241238">
    <property type="component" value="Chromosome"/>
</dbReference>
<sequence length="268" mass="29831">MNNETKAILDKKDLNKVIMRWMPMAVNTYNYQYQQAGTVVYSLYPALRKIYKNDDELQTSIQNHFNYFNCMPWLAPLVLGATLAIEDNGGIKDKEIVQNIKTSLMGPLSGVGDTIFWVLIPTIIGSIAGYMALENNPTGVIAWIIINIAFMFMRFKFIHLGYNQGIKLVTSFGSKVALLTECASILGLVVVGSLVSSVVNIKIPMVIKYGEVSMAIQPMLDKILPALVPVLITFGIYKILKMKKIGITGIILMVIIFSMFAAYFKILA</sequence>
<dbReference type="PROSITE" id="PS51108">
    <property type="entry name" value="PTS_EIID"/>
    <property type="match status" value="1"/>
</dbReference>
<dbReference type="Pfam" id="PF03613">
    <property type="entry name" value="EIID-AGA"/>
    <property type="match status" value="1"/>
</dbReference>
<dbReference type="EMBL" id="CP028103">
    <property type="protein sequence ID" value="AVQ30950.1"/>
    <property type="molecule type" value="Genomic_DNA"/>
</dbReference>
<dbReference type="InterPro" id="IPR004704">
    <property type="entry name" value="PTS_IID_man"/>
</dbReference>
<feature type="transmembrane region" description="Helical" evidence="1">
    <location>
        <begin position="223"/>
        <end position="240"/>
    </location>
</feature>
<keyword evidence="1" id="KW-0472">Membrane</keyword>
<evidence type="ECO:0000313" key="2">
    <source>
        <dbReference type="EMBL" id="AVQ30950.1"/>
    </source>
</evidence>
<dbReference type="PANTHER" id="PTHR32502:SF26">
    <property type="entry name" value="PHOSPHOTRANSFERASE SYSTEM SUGAR-SPECIFIC EIID COMPONENT"/>
    <property type="match status" value="1"/>
</dbReference>
<protein>
    <submittedName>
        <fullName evidence="2">PTS fructose transporter subunit IID</fullName>
    </submittedName>
</protein>
<keyword evidence="1" id="KW-1133">Transmembrane helix</keyword>
<accession>A0ABM6U3Q3</accession>
<dbReference type="GeneID" id="77467717"/>
<feature type="transmembrane region" description="Helical" evidence="1">
    <location>
        <begin position="178"/>
        <end position="203"/>
    </location>
</feature>